<evidence type="ECO:0000256" key="2">
    <source>
        <dbReference type="SAM" id="SignalP"/>
    </source>
</evidence>
<dbReference type="PANTHER" id="PTHR42928">
    <property type="entry name" value="TRICARBOXYLATE-BINDING PROTEIN"/>
    <property type="match status" value="1"/>
</dbReference>
<comment type="similarity">
    <text evidence="1">Belongs to the UPF0065 (bug) family.</text>
</comment>
<dbReference type="PANTHER" id="PTHR42928:SF5">
    <property type="entry name" value="BLR1237 PROTEIN"/>
    <property type="match status" value="1"/>
</dbReference>
<feature type="signal peptide" evidence="2">
    <location>
        <begin position="1"/>
        <end position="23"/>
    </location>
</feature>
<name>A0A225MRJ2_9BURK</name>
<gene>
    <name evidence="3" type="ORF">CEY11_06040</name>
</gene>
<comment type="caution">
    <text evidence="3">The sequence shown here is derived from an EMBL/GenBank/DDBJ whole genome shotgun (WGS) entry which is preliminary data.</text>
</comment>
<keyword evidence="4" id="KW-1185">Reference proteome</keyword>
<dbReference type="SUPFAM" id="SSF53850">
    <property type="entry name" value="Periplasmic binding protein-like II"/>
    <property type="match status" value="1"/>
</dbReference>
<sequence length="321" mass="33901">MRFTSLLGTACAVLALATQGVAAANFPDHEVRLMVPFPAGGPTDTIARIVAHGLGEKWHQPVIVENKPGAGTMIGTAQVAKSAPDGYTFGMAISSYTINPAIHSKMAYDTLTDLTGITELVRSNMVLVAQPKEPFKTLPELIAYARSHPGKLTFATPGLGTATHLAGELFKKEAGIDIVHVPYNGSGPALNDLLGGRVDLMFDLVYSAHPYIASGKLNAIAVTSAEQDATLPNTPTMQATLPGFKLYSIMGLVAPAGVPAAVISQIQQDVAAVLRQPAVSKRLTALGVTPVGSTPQEWNALIRSEIERWTKVAQEAHIHLD</sequence>
<dbReference type="Proteomes" id="UP000214603">
    <property type="component" value="Unassembled WGS sequence"/>
</dbReference>
<dbReference type="Pfam" id="PF03401">
    <property type="entry name" value="TctC"/>
    <property type="match status" value="1"/>
</dbReference>
<proteinExistence type="inferred from homology"/>
<protein>
    <submittedName>
        <fullName evidence="3">MFS transporter</fullName>
    </submittedName>
</protein>
<dbReference type="PIRSF" id="PIRSF017082">
    <property type="entry name" value="YflP"/>
    <property type="match status" value="1"/>
</dbReference>
<evidence type="ECO:0000256" key="1">
    <source>
        <dbReference type="ARBA" id="ARBA00006987"/>
    </source>
</evidence>
<dbReference type="InterPro" id="IPR005064">
    <property type="entry name" value="BUG"/>
</dbReference>
<dbReference type="RefSeq" id="WP_088602445.1">
    <property type="nucleotide sequence ID" value="NZ_NJIH01000003.1"/>
</dbReference>
<evidence type="ECO:0000313" key="3">
    <source>
        <dbReference type="EMBL" id="OWT63866.1"/>
    </source>
</evidence>
<keyword evidence="2" id="KW-0732">Signal</keyword>
<reference evidence="4" key="1">
    <citation type="submission" date="2017-06" db="EMBL/GenBank/DDBJ databases">
        <title>Herbaspirillum phytohormonus sp. nov., isolated from the root nodule of Robinia pseudoacacia in lead-zinc mine.</title>
        <authorList>
            <person name="Fan M."/>
            <person name="Lin Y."/>
        </authorList>
    </citation>
    <scope>NUCLEOTIDE SEQUENCE [LARGE SCALE GENOMIC DNA]</scope>
    <source>
        <strain evidence="4">SC-089</strain>
    </source>
</reference>
<feature type="chain" id="PRO_5013279616" evidence="2">
    <location>
        <begin position="24"/>
        <end position="321"/>
    </location>
</feature>
<dbReference type="OrthoDB" id="8689123at2"/>
<organism evidence="3 4">
    <name type="scientific">Candidimonas nitroreducens</name>
    <dbReference type="NCBI Taxonomy" id="683354"/>
    <lineage>
        <taxon>Bacteria</taxon>
        <taxon>Pseudomonadati</taxon>
        <taxon>Pseudomonadota</taxon>
        <taxon>Betaproteobacteria</taxon>
        <taxon>Burkholderiales</taxon>
        <taxon>Alcaligenaceae</taxon>
        <taxon>Candidimonas</taxon>
    </lineage>
</organism>
<accession>A0A225MRJ2</accession>
<dbReference type="Gene3D" id="3.40.190.10">
    <property type="entry name" value="Periplasmic binding protein-like II"/>
    <property type="match status" value="1"/>
</dbReference>
<evidence type="ECO:0000313" key="4">
    <source>
        <dbReference type="Proteomes" id="UP000214603"/>
    </source>
</evidence>
<dbReference type="InterPro" id="IPR042100">
    <property type="entry name" value="Bug_dom1"/>
</dbReference>
<dbReference type="EMBL" id="NJIH01000003">
    <property type="protein sequence ID" value="OWT63866.1"/>
    <property type="molecule type" value="Genomic_DNA"/>
</dbReference>
<dbReference type="AlphaFoldDB" id="A0A225MRJ2"/>
<dbReference type="Gene3D" id="3.40.190.150">
    <property type="entry name" value="Bordetella uptake gene, domain 1"/>
    <property type="match status" value="1"/>
</dbReference>
<dbReference type="CDD" id="cd13578">
    <property type="entry name" value="PBP2_Bug27"/>
    <property type="match status" value="1"/>
</dbReference>